<gene>
    <name evidence="6" type="ORF">HELGO_WM52079</name>
</gene>
<dbReference type="GO" id="GO:0004499">
    <property type="term" value="F:N,N-dimethylaniline monooxygenase activity"/>
    <property type="evidence" value="ECO:0007669"/>
    <property type="project" value="InterPro"/>
</dbReference>
<evidence type="ECO:0000313" key="6">
    <source>
        <dbReference type="EMBL" id="CAA6827131.1"/>
    </source>
</evidence>
<dbReference type="EMBL" id="CACVAQ010000394">
    <property type="protein sequence ID" value="CAA6827131.1"/>
    <property type="molecule type" value="Genomic_DNA"/>
</dbReference>
<dbReference type="GO" id="GO:0050661">
    <property type="term" value="F:NADP binding"/>
    <property type="evidence" value="ECO:0007669"/>
    <property type="project" value="InterPro"/>
</dbReference>
<dbReference type="InterPro" id="IPR020946">
    <property type="entry name" value="Flavin_mOase-like"/>
</dbReference>
<keyword evidence="5" id="KW-0560">Oxidoreductase</keyword>
<name>A0A6S6TX68_9BACT</name>
<evidence type="ECO:0000256" key="3">
    <source>
        <dbReference type="ARBA" id="ARBA00022827"/>
    </source>
</evidence>
<dbReference type="Gene3D" id="3.50.50.60">
    <property type="entry name" value="FAD/NAD(P)-binding domain"/>
    <property type="match status" value="1"/>
</dbReference>
<dbReference type="InterPro" id="IPR050346">
    <property type="entry name" value="FMO-like"/>
</dbReference>
<evidence type="ECO:0000256" key="5">
    <source>
        <dbReference type="ARBA" id="ARBA00023002"/>
    </source>
</evidence>
<keyword evidence="3" id="KW-0274">FAD</keyword>
<dbReference type="PANTHER" id="PTHR23023">
    <property type="entry name" value="DIMETHYLANILINE MONOOXYGENASE"/>
    <property type="match status" value="1"/>
</dbReference>
<dbReference type="Pfam" id="PF00743">
    <property type="entry name" value="FMO-like"/>
    <property type="match status" value="1"/>
</dbReference>
<accession>A0A6S6TX68</accession>
<dbReference type="GO" id="GO:0050660">
    <property type="term" value="F:flavin adenine dinucleotide binding"/>
    <property type="evidence" value="ECO:0007669"/>
    <property type="project" value="InterPro"/>
</dbReference>
<keyword evidence="4" id="KW-0521">NADP</keyword>
<reference evidence="6" key="1">
    <citation type="submission" date="2020-01" db="EMBL/GenBank/DDBJ databases">
        <authorList>
            <person name="Meier V. D."/>
            <person name="Meier V D."/>
        </authorList>
    </citation>
    <scope>NUCLEOTIDE SEQUENCE</scope>
    <source>
        <strain evidence="6">HLG_WM_MAG_10</strain>
    </source>
</reference>
<dbReference type="SUPFAM" id="SSF51905">
    <property type="entry name" value="FAD/NAD(P)-binding domain"/>
    <property type="match status" value="2"/>
</dbReference>
<keyword evidence="6" id="KW-0503">Monooxygenase</keyword>
<sequence>MGNFNDASACPEQTEEKYAVIGAGPAGLSGAKALKELGIAFDGFEMGNDFGGLWNITNPRSTMYESAHLISSKTTTEFLDYPMPADTPDYPSHKLMRQYFIDYAKHFKLYDHYYFHTKVEQIEKKGEQWEVTFSNPSFGTKTYLYKGVVLANGTLSEANKPTFKGNYTGEMIHSSEYKKASIFEGKKVLVIGAGNSGCDIVVDAVHRADKVDISVRRGYYFVPKYVFGKPSDTVGGKIKLPRRLKQSFDNKLLKWFTGDPERFGFPKPKYKMYESHPVVNTLILHHIGQGDVTVQKDIDYMKDKTVYFKDGHSEVYDMIVLATGYKLYYPFIDKKHLNWTGMAPEMYLKIFHPTYDNLFVLGMVEATGLGWEGRYEQARLMATYIKKLKEESPKALAFKQKKAGKQPDLSGGYNYLKLERMSFYVHKDTYRTIVAQETKALK</sequence>
<dbReference type="PIRSF" id="PIRSF000332">
    <property type="entry name" value="FMO"/>
    <property type="match status" value="1"/>
</dbReference>
<dbReference type="PRINTS" id="PR00370">
    <property type="entry name" value="FMOXYGENASE"/>
</dbReference>
<organism evidence="6">
    <name type="scientific">uncultured Aureispira sp</name>
    <dbReference type="NCBI Taxonomy" id="1331704"/>
    <lineage>
        <taxon>Bacteria</taxon>
        <taxon>Pseudomonadati</taxon>
        <taxon>Bacteroidota</taxon>
        <taxon>Saprospiria</taxon>
        <taxon>Saprospirales</taxon>
        <taxon>Saprospiraceae</taxon>
        <taxon>Aureispira</taxon>
        <taxon>environmental samples</taxon>
    </lineage>
</organism>
<evidence type="ECO:0000256" key="1">
    <source>
        <dbReference type="ARBA" id="ARBA00009183"/>
    </source>
</evidence>
<protein>
    <submittedName>
        <fullName evidence="6">Monooxygenase, flavin-binding family</fullName>
    </submittedName>
</protein>
<dbReference type="InterPro" id="IPR000960">
    <property type="entry name" value="Flavin_mOase"/>
</dbReference>
<dbReference type="AlphaFoldDB" id="A0A6S6TX68"/>
<keyword evidence="2" id="KW-0285">Flavoprotein</keyword>
<evidence type="ECO:0000256" key="4">
    <source>
        <dbReference type="ARBA" id="ARBA00022857"/>
    </source>
</evidence>
<proteinExistence type="inferred from homology"/>
<dbReference type="InterPro" id="IPR036188">
    <property type="entry name" value="FAD/NAD-bd_sf"/>
</dbReference>
<evidence type="ECO:0000256" key="2">
    <source>
        <dbReference type="ARBA" id="ARBA00022630"/>
    </source>
</evidence>
<comment type="similarity">
    <text evidence="1">Belongs to the FMO family.</text>
</comment>